<feature type="region of interest" description="Disordered" evidence="8">
    <location>
        <begin position="197"/>
        <end position="280"/>
    </location>
</feature>
<comment type="caution">
    <text evidence="11">The sequence shown here is derived from an EMBL/GenBank/DDBJ whole genome shotgun (WGS) entry which is preliminary data.</text>
</comment>
<evidence type="ECO:0000256" key="1">
    <source>
        <dbReference type="ARBA" id="ARBA00005858"/>
    </source>
</evidence>
<dbReference type="EMBL" id="JAPDRL010000064">
    <property type="protein sequence ID" value="KAJ9660602.1"/>
    <property type="molecule type" value="Genomic_DNA"/>
</dbReference>
<dbReference type="InterPro" id="IPR033411">
    <property type="entry name" value="Ribonuclease_PIN"/>
</dbReference>
<feature type="domain" description="Ribonuclease PIN" evidence="10">
    <location>
        <begin position="13"/>
        <end position="104"/>
    </location>
</feature>
<dbReference type="InterPro" id="IPR014881">
    <property type="entry name" value="NOB1_Zn-bd"/>
</dbReference>
<dbReference type="Gene3D" id="6.20.210.10">
    <property type="entry name" value="Nin one binding (NOB1), Zn-ribbon-like"/>
    <property type="match status" value="1"/>
</dbReference>
<evidence type="ECO:0000256" key="2">
    <source>
        <dbReference type="ARBA" id="ARBA00022722"/>
    </source>
</evidence>
<evidence type="ECO:0000313" key="12">
    <source>
        <dbReference type="Proteomes" id="UP001172684"/>
    </source>
</evidence>
<dbReference type="InterPro" id="IPR036283">
    <property type="entry name" value="NOB1_Zf-like_sf"/>
</dbReference>
<keyword evidence="2" id="KW-0540">Nuclease</keyword>
<evidence type="ECO:0000256" key="7">
    <source>
        <dbReference type="PIRNR" id="PIRNR037125"/>
    </source>
</evidence>
<evidence type="ECO:0000259" key="10">
    <source>
        <dbReference type="Pfam" id="PF17146"/>
    </source>
</evidence>
<evidence type="ECO:0000256" key="3">
    <source>
        <dbReference type="ARBA" id="ARBA00022723"/>
    </source>
</evidence>
<evidence type="ECO:0000313" key="11">
    <source>
        <dbReference type="EMBL" id="KAJ9660602.1"/>
    </source>
</evidence>
<evidence type="ECO:0000256" key="8">
    <source>
        <dbReference type="SAM" id="MobiDB-lite"/>
    </source>
</evidence>
<feature type="compositionally biased region" description="Acidic residues" evidence="8">
    <location>
        <begin position="218"/>
        <end position="231"/>
    </location>
</feature>
<dbReference type="InterPro" id="IPR039907">
    <property type="entry name" value="NOB1"/>
</dbReference>
<name>A0ABQ9NLC9_9PEZI</name>
<feature type="region of interest" description="Disordered" evidence="8">
    <location>
        <begin position="111"/>
        <end position="154"/>
    </location>
</feature>
<protein>
    <recommendedName>
        <fullName evidence="7">20S-pre-rRNA D-site endonuclease NOB1</fullName>
    </recommendedName>
</protein>
<dbReference type="PANTHER" id="PTHR12814:SF2">
    <property type="entry name" value="RNA-BINDING PROTEIN NOB1"/>
    <property type="match status" value="1"/>
</dbReference>
<keyword evidence="12" id="KW-1185">Reference proteome</keyword>
<dbReference type="SUPFAM" id="SSF144206">
    <property type="entry name" value="NOB1 zinc finger-like"/>
    <property type="match status" value="1"/>
</dbReference>
<feature type="domain" description="Nin one binding (NOB1) Zn-ribbon-like" evidence="9">
    <location>
        <begin position="321"/>
        <end position="392"/>
    </location>
</feature>
<dbReference type="PANTHER" id="PTHR12814">
    <property type="entry name" value="RNA-BINDING PROTEIN NOB1"/>
    <property type="match status" value="1"/>
</dbReference>
<keyword evidence="4" id="KW-0378">Hydrolase</keyword>
<feature type="region of interest" description="Disordered" evidence="8">
    <location>
        <begin position="444"/>
        <end position="468"/>
    </location>
</feature>
<keyword evidence="11" id="KW-0255">Endonuclease</keyword>
<dbReference type="GO" id="GO:0004519">
    <property type="term" value="F:endonuclease activity"/>
    <property type="evidence" value="ECO:0007669"/>
    <property type="project" value="UniProtKB-KW"/>
</dbReference>
<sequence>MGPLLSEKPIHTLILDTGPIIKNEPAVSTLLSQAEILVTTPAIVSEIRDSTTRDRVQTTLLPFLTLREPRPASIKLITDFAHRTGDLSVLSRPDIQILALAYELECERNGGDWRLRSAPGQKRTNGPSPSKRSEAEAIPTEEISQDSVPGAGDQIFDPAQEAISERTVTPEDVSHDLNTSEPTDNISKALADTHMSDLPEAQESSEPNELNNPKEPEEPVSADDQSAEDTAADATAPPVQSPDSENQSPPSKTDSDSDSDSEGWITPSNIKKHQDRDSLSTISSTLEPKTMQVATITTDFAMQNVLLQMNLNLLSPKLQRVKHLKTFVLRCHACFNVHKDMSKQFCARCGKPTLTRVACSTNQNGEFVMHLKRSMQWNTRGDRYSIPKPVAGSANGRISGGGKGGWGQGLILAEDQKEYVKAVDQEKRVRQRDLMDEDYLPSIFTGERQRAGGRPKVGAGRNVNSRKR</sequence>
<keyword evidence="6 7" id="KW-0539">Nucleus</keyword>
<dbReference type="PIRSF" id="PIRSF037125">
    <property type="entry name" value="D-site_20S_pre-rRNA_nuclease"/>
    <property type="match status" value="1"/>
</dbReference>
<keyword evidence="5 7" id="KW-0862">Zinc</keyword>
<dbReference type="Pfam" id="PF08772">
    <property type="entry name" value="Zn_ribbon_NOB1"/>
    <property type="match status" value="1"/>
</dbReference>
<dbReference type="Pfam" id="PF17146">
    <property type="entry name" value="PIN_6"/>
    <property type="match status" value="1"/>
</dbReference>
<feature type="compositionally biased region" description="Polar residues" evidence="8">
    <location>
        <begin position="241"/>
        <end position="252"/>
    </location>
</feature>
<proteinExistence type="inferred from homology"/>
<accession>A0ABQ9NLC9</accession>
<dbReference type="CDD" id="cd09876">
    <property type="entry name" value="PIN_Nob1-like"/>
    <property type="match status" value="1"/>
</dbReference>
<evidence type="ECO:0000256" key="4">
    <source>
        <dbReference type="ARBA" id="ARBA00022801"/>
    </source>
</evidence>
<comment type="similarity">
    <text evidence="1 7">Belongs to the NOB1 family.</text>
</comment>
<dbReference type="InterPro" id="IPR017117">
    <property type="entry name" value="Nob1_euk"/>
</dbReference>
<reference evidence="11" key="1">
    <citation type="submission" date="2022-10" db="EMBL/GenBank/DDBJ databases">
        <title>Culturing micro-colonial fungi from biological soil crusts in the Mojave desert and describing Neophaeococcomyces mojavensis, and introducing the new genera and species Taxawa tesnikishii.</title>
        <authorList>
            <person name="Kurbessoian T."/>
            <person name="Stajich J.E."/>
        </authorList>
    </citation>
    <scope>NUCLEOTIDE SEQUENCE</scope>
    <source>
        <strain evidence="11">TK_1</strain>
    </source>
</reference>
<evidence type="ECO:0000256" key="6">
    <source>
        <dbReference type="ARBA" id="ARBA00023242"/>
    </source>
</evidence>
<comment type="function">
    <text evidence="7">Required for the synthesis of 40S ribosome subunits. Has a role in processing 20S pre-rRNA into the mature 18S rRNA, where it is required for cleavage at the 3' end of the mature 18S rRNA (D-site). Accompanies the 20S pre-rRNA from the nucleus to the cytoplasm.</text>
</comment>
<gene>
    <name evidence="11" type="primary">nob1</name>
    <name evidence="11" type="ORF">H2201_006860</name>
</gene>
<organism evidence="11 12">
    <name type="scientific">Coniosporium apollinis</name>
    <dbReference type="NCBI Taxonomy" id="61459"/>
    <lineage>
        <taxon>Eukaryota</taxon>
        <taxon>Fungi</taxon>
        <taxon>Dikarya</taxon>
        <taxon>Ascomycota</taxon>
        <taxon>Pezizomycotina</taxon>
        <taxon>Dothideomycetes</taxon>
        <taxon>Dothideomycetes incertae sedis</taxon>
        <taxon>Coniosporium</taxon>
    </lineage>
</organism>
<evidence type="ECO:0000256" key="5">
    <source>
        <dbReference type="ARBA" id="ARBA00022833"/>
    </source>
</evidence>
<comment type="subcellular location">
    <subcellularLocation>
        <location evidence="7">Nucleus</location>
        <location evidence="7">Nucleolus</location>
    </subcellularLocation>
</comment>
<dbReference type="Gene3D" id="3.40.50.1010">
    <property type="entry name" value="5'-nuclease"/>
    <property type="match status" value="1"/>
</dbReference>
<evidence type="ECO:0000259" key="9">
    <source>
        <dbReference type="Pfam" id="PF08772"/>
    </source>
</evidence>
<keyword evidence="3 7" id="KW-0479">Metal-binding</keyword>
<dbReference type="Proteomes" id="UP001172684">
    <property type="component" value="Unassembled WGS sequence"/>
</dbReference>